<name>A0A1W2CX49_9SPHI</name>
<organism evidence="1 2">
    <name type="scientific">Pedobacter africanus</name>
    <dbReference type="NCBI Taxonomy" id="151894"/>
    <lineage>
        <taxon>Bacteria</taxon>
        <taxon>Pseudomonadati</taxon>
        <taxon>Bacteroidota</taxon>
        <taxon>Sphingobacteriia</taxon>
        <taxon>Sphingobacteriales</taxon>
        <taxon>Sphingobacteriaceae</taxon>
        <taxon>Pedobacter</taxon>
    </lineage>
</organism>
<dbReference type="EMBL" id="FWXT01000002">
    <property type="protein sequence ID" value="SMC89740.1"/>
    <property type="molecule type" value="Genomic_DNA"/>
</dbReference>
<dbReference type="Proteomes" id="UP000192756">
    <property type="component" value="Unassembled WGS sequence"/>
</dbReference>
<sequence length="107" mass="12183">MQKNIVIHTKLSNYGEIVRIPVSYSIINEDNNENIKLISCKVNLDEYEMPEWLSPTEFTIRQVYKADSGKGITVAELGNIACKNIDSANFISTTHEHIKIAEKFPKK</sequence>
<proteinExistence type="predicted"/>
<dbReference type="RefSeq" id="WP_084240142.1">
    <property type="nucleotide sequence ID" value="NZ_FWXT01000002.1"/>
</dbReference>
<dbReference type="OrthoDB" id="799995at2"/>
<keyword evidence="2" id="KW-1185">Reference proteome</keyword>
<reference evidence="2" key="1">
    <citation type="submission" date="2017-04" db="EMBL/GenBank/DDBJ databases">
        <authorList>
            <person name="Varghese N."/>
            <person name="Submissions S."/>
        </authorList>
    </citation>
    <scope>NUCLEOTIDE SEQUENCE [LARGE SCALE GENOMIC DNA]</scope>
    <source>
        <strain evidence="2">DSM 12126</strain>
    </source>
</reference>
<accession>A0A1W2CX49</accession>
<evidence type="ECO:0000313" key="2">
    <source>
        <dbReference type="Proteomes" id="UP000192756"/>
    </source>
</evidence>
<dbReference type="AlphaFoldDB" id="A0A1W2CX49"/>
<gene>
    <name evidence="1" type="ORF">SAMN04488524_3355</name>
</gene>
<evidence type="ECO:0000313" key="1">
    <source>
        <dbReference type="EMBL" id="SMC89740.1"/>
    </source>
</evidence>
<protein>
    <submittedName>
        <fullName evidence="1">Uncharacterized protein</fullName>
    </submittedName>
</protein>
<dbReference type="STRING" id="151894.SAMN04488524_3355"/>